<protein>
    <submittedName>
        <fullName evidence="1">Uncharacterized protein</fullName>
    </submittedName>
</protein>
<reference evidence="1 2" key="1">
    <citation type="submission" date="2018-03" db="EMBL/GenBank/DDBJ databases">
        <title>Genomic Encyclopedia of Archaeal and Bacterial Type Strains, Phase II (KMG-II): from individual species to whole genera.</title>
        <authorList>
            <person name="Goeker M."/>
        </authorList>
    </citation>
    <scope>NUCLEOTIDE SEQUENCE [LARGE SCALE GENOMIC DNA]</scope>
    <source>
        <strain evidence="1 2">DSM 100212</strain>
    </source>
</reference>
<evidence type="ECO:0000313" key="2">
    <source>
        <dbReference type="Proteomes" id="UP000238392"/>
    </source>
</evidence>
<organism evidence="1 2">
    <name type="scientific">Donghicola tyrosinivorans</name>
    <dbReference type="NCBI Taxonomy" id="1652492"/>
    <lineage>
        <taxon>Bacteria</taxon>
        <taxon>Pseudomonadati</taxon>
        <taxon>Pseudomonadota</taxon>
        <taxon>Alphaproteobacteria</taxon>
        <taxon>Rhodobacterales</taxon>
        <taxon>Roseobacteraceae</taxon>
        <taxon>Donghicola</taxon>
    </lineage>
</organism>
<gene>
    <name evidence="1" type="ORF">CLV74_11925</name>
</gene>
<keyword evidence="2" id="KW-1185">Reference proteome</keyword>
<sequence length="59" mass="6642">MNDLPPPCSLTQPVHDSCTNLETQATEKYQNSWISRALTRVTLKPDHAEILANIKFPCC</sequence>
<accession>A0A2T0WDZ0</accession>
<dbReference type="EMBL" id="PVTQ01000019">
    <property type="protein sequence ID" value="PRY84928.1"/>
    <property type="molecule type" value="Genomic_DNA"/>
</dbReference>
<comment type="caution">
    <text evidence="1">The sequence shown here is derived from an EMBL/GenBank/DDBJ whole genome shotgun (WGS) entry which is preliminary data.</text>
</comment>
<name>A0A2T0WDZ0_9RHOB</name>
<dbReference type="AlphaFoldDB" id="A0A2T0WDZ0"/>
<dbReference type="Proteomes" id="UP000238392">
    <property type="component" value="Unassembled WGS sequence"/>
</dbReference>
<evidence type="ECO:0000313" key="1">
    <source>
        <dbReference type="EMBL" id="PRY84928.1"/>
    </source>
</evidence>
<proteinExistence type="predicted"/>